<dbReference type="InterPro" id="IPR032710">
    <property type="entry name" value="NTF2-like_dom_sf"/>
</dbReference>
<accession>A0AAD0WLJ7</accession>
<evidence type="ECO:0000313" key="2">
    <source>
        <dbReference type="EMBL" id="AXW87937.1"/>
    </source>
</evidence>
<dbReference type="SUPFAM" id="SSF54427">
    <property type="entry name" value="NTF2-like"/>
    <property type="match status" value="1"/>
</dbReference>
<reference evidence="2 3" key="1">
    <citation type="submission" date="2017-08" db="EMBL/GenBank/DDBJ databases">
        <title>Comparative genomics of bacteria isolated from necrotic lesions of AOD affected trees.</title>
        <authorList>
            <person name="Doonan J."/>
            <person name="Denman S."/>
            <person name="McDonald J.E."/>
        </authorList>
    </citation>
    <scope>NUCLEOTIDE SEQUENCE [LARGE SCALE GENOMIC DNA]</scope>
    <source>
        <strain evidence="2 3">477</strain>
    </source>
</reference>
<sequence length="127" mass="14600">MSQIVMNALQEIINNPEHNEERIAVYFSPDYQQQVDGKHLGYDEFVKHMGLLKTKTRRMTLSVLSIVAEGETVFTHHEVKVEKGEGRDSLFEVLAHYRLSSDKIVSCQELTRMIYGENSDRNLGSRS</sequence>
<feature type="domain" description="SnoaL-like" evidence="1">
    <location>
        <begin position="17"/>
        <end position="106"/>
    </location>
</feature>
<dbReference type="KEGG" id="lbq:CKQ53_13805"/>
<gene>
    <name evidence="2" type="ORF">CKQ53_13805</name>
</gene>
<evidence type="ECO:0000259" key="1">
    <source>
        <dbReference type="Pfam" id="PF12680"/>
    </source>
</evidence>
<dbReference type="AlphaFoldDB" id="A0AAD0WLJ7"/>
<organism evidence="2 3">
    <name type="scientific">Lonsdalea britannica</name>
    <dbReference type="NCBI Taxonomy" id="1082704"/>
    <lineage>
        <taxon>Bacteria</taxon>
        <taxon>Pseudomonadati</taxon>
        <taxon>Pseudomonadota</taxon>
        <taxon>Gammaproteobacteria</taxon>
        <taxon>Enterobacterales</taxon>
        <taxon>Pectobacteriaceae</taxon>
        <taxon>Lonsdalea</taxon>
    </lineage>
</organism>
<keyword evidence="3" id="KW-1185">Reference proteome</keyword>
<dbReference type="InterPro" id="IPR037401">
    <property type="entry name" value="SnoaL-like"/>
</dbReference>
<protein>
    <submittedName>
        <fullName evidence="2">Nuclear transport factor 2 family protein</fullName>
    </submittedName>
</protein>
<proteinExistence type="predicted"/>
<dbReference type="EMBL" id="CP023009">
    <property type="protein sequence ID" value="AXW87937.1"/>
    <property type="molecule type" value="Genomic_DNA"/>
</dbReference>
<dbReference type="Pfam" id="PF12680">
    <property type="entry name" value="SnoaL_2"/>
    <property type="match status" value="1"/>
</dbReference>
<dbReference type="Proteomes" id="UP000263881">
    <property type="component" value="Chromosome"/>
</dbReference>
<dbReference type="RefSeq" id="WP_094118737.1">
    <property type="nucleotide sequence ID" value="NZ_CP023009.1"/>
</dbReference>
<name>A0AAD0WLJ7_9GAMM</name>
<evidence type="ECO:0000313" key="3">
    <source>
        <dbReference type="Proteomes" id="UP000263881"/>
    </source>
</evidence>
<dbReference type="Gene3D" id="3.10.450.50">
    <property type="match status" value="1"/>
</dbReference>